<organism evidence="3 4">
    <name type="scientific">Virgibacillus oceani</name>
    <dbReference type="NCBI Taxonomy" id="1479511"/>
    <lineage>
        <taxon>Bacteria</taxon>
        <taxon>Bacillati</taxon>
        <taxon>Bacillota</taxon>
        <taxon>Bacilli</taxon>
        <taxon>Bacillales</taxon>
        <taxon>Bacillaceae</taxon>
        <taxon>Virgibacillus</taxon>
    </lineage>
</organism>
<dbReference type="EMBL" id="BMFR01000012">
    <property type="protein sequence ID" value="GGG81001.1"/>
    <property type="molecule type" value="Genomic_DNA"/>
</dbReference>
<evidence type="ECO:0000313" key="4">
    <source>
        <dbReference type="Proteomes" id="UP000622860"/>
    </source>
</evidence>
<keyword evidence="1" id="KW-0812">Transmembrane</keyword>
<sequence length="130" mass="14493">MNKYSKTLLRFSALFALVGAFLGSHMAGAGSYAFKTVHAHILVVGWLTLFAWAVYYKVFTPARTMVATFHVASAIIGAIGLTTGMWFYYLKPFDLADTITTVFFIVGGSIMLLSFVFFFILTFMKTEENN</sequence>
<name>A0A917HJW1_9BACI</name>
<evidence type="ECO:0008006" key="5">
    <source>
        <dbReference type="Google" id="ProtNLM"/>
    </source>
</evidence>
<protein>
    <recommendedName>
        <fullName evidence="5">Cytochrome c oxidase</fullName>
    </recommendedName>
</protein>
<reference evidence="3" key="1">
    <citation type="journal article" date="2014" name="Int. J. Syst. Evol. Microbiol.">
        <title>Complete genome sequence of Corynebacterium casei LMG S-19264T (=DSM 44701T), isolated from a smear-ripened cheese.</title>
        <authorList>
            <consortium name="US DOE Joint Genome Institute (JGI-PGF)"/>
            <person name="Walter F."/>
            <person name="Albersmeier A."/>
            <person name="Kalinowski J."/>
            <person name="Ruckert C."/>
        </authorList>
    </citation>
    <scope>NUCLEOTIDE SEQUENCE</scope>
    <source>
        <strain evidence="3">CGMCC 1.12754</strain>
    </source>
</reference>
<accession>A0A917HJW1</accession>
<evidence type="ECO:0000256" key="2">
    <source>
        <dbReference type="SAM" id="SignalP"/>
    </source>
</evidence>
<comment type="caution">
    <text evidence="3">The sequence shown here is derived from an EMBL/GenBank/DDBJ whole genome shotgun (WGS) entry which is preliminary data.</text>
</comment>
<keyword evidence="1" id="KW-1133">Transmembrane helix</keyword>
<dbReference type="RefSeq" id="WP_188456001.1">
    <property type="nucleotide sequence ID" value="NZ_BMFR01000012.1"/>
</dbReference>
<feature type="transmembrane region" description="Helical" evidence="1">
    <location>
        <begin position="68"/>
        <end position="89"/>
    </location>
</feature>
<evidence type="ECO:0000313" key="3">
    <source>
        <dbReference type="EMBL" id="GGG81001.1"/>
    </source>
</evidence>
<feature type="transmembrane region" description="Helical" evidence="1">
    <location>
        <begin position="101"/>
        <end position="124"/>
    </location>
</feature>
<feature type="transmembrane region" description="Helical" evidence="1">
    <location>
        <begin position="39"/>
        <end position="56"/>
    </location>
</feature>
<feature type="signal peptide" evidence="2">
    <location>
        <begin position="1"/>
        <end position="29"/>
    </location>
</feature>
<proteinExistence type="predicted"/>
<dbReference type="Proteomes" id="UP000622860">
    <property type="component" value="Unassembled WGS sequence"/>
</dbReference>
<feature type="chain" id="PRO_5037218221" description="Cytochrome c oxidase" evidence="2">
    <location>
        <begin position="30"/>
        <end position="130"/>
    </location>
</feature>
<dbReference type="AlphaFoldDB" id="A0A917HJW1"/>
<keyword evidence="1" id="KW-0472">Membrane</keyword>
<keyword evidence="2" id="KW-0732">Signal</keyword>
<reference evidence="3" key="2">
    <citation type="submission" date="2020-09" db="EMBL/GenBank/DDBJ databases">
        <authorList>
            <person name="Sun Q."/>
            <person name="Zhou Y."/>
        </authorList>
    </citation>
    <scope>NUCLEOTIDE SEQUENCE</scope>
    <source>
        <strain evidence="3">CGMCC 1.12754</strain>
    </source>
</reference>
<keyword evidence="4" id="KW-1185">Reference proteome</keyword>
<gene>
    <name evidence="3" type="ORF">GCM10011398_28010</name>
</gene>
<evidence type="ECO:0000256" key="1">
    <source>
        <dbReference type="SAM" id="Phobius"/>
    </source>
</evidence>